<evidence type="ECO:0000313" key="2">
    <source>
        <dbReference type="Proteomes" id="UP000248329"/>
    </source>
</evidence>
<proteinExistence type="predicted"/>
<accession>A0AC61L150</accession>
<evidence type="ECO:0000313" key="1">
    <source>
        <dbReference type="EMBL" id="PXF59497.1"/>
    </source>
</evidence>
<gene>
    <name evidence="1" type="ORF">C4B59_11245</name>
</gene>
<sequence>MNIGMLLIWISFASCLGAVIYGAWYYFSRNSNMCLASRIFEIISLVTCTLSAMMLMYYLLEVRAYYLYVYRFSCETFPLLYKVSAFWAGQEGSLFIWAWFTLVCVALVRIRADNRISEIVRITGLVVAAFFLLLLAIRSPFALIYGVDNQTWNLLSTNTDIFAAPYSVIESYHAQGMNPLLRNPWMVIHPPVVFFGYAASVIPFGAAAGYLLTDDRQWMKIVEPWSRVTWLFMTLGIGIGGFWAYEVLGWGAWYWGWDPVETSSLIPWVVLTAYLHTQFRMKRNHEYGLLAPALAMLSFILVIFATFVTRSGLWASQHGFATSVEAQIIGVFLVGLFLVSVYVVQRRYRIESDVAQPRSL</sequence>
<dbReference type="Proteomes" id="UP000248329">
    <property type="component" value="Unassembled WGS sequence"/>
</dbReference>
<dbReference type="EMBL" id="PQXF01000024">
    <property type="protein sequence ID" value="PXF59497.1"/>
    <property type="molecule type" value="Genomic_DNA"/>
</dbReference>
<organism evidence="1 2">
    <name type="scientific">Candidatus Methanogaster sp</name>
    <dbReference type="NCBI Taxonomy" id="3386292"/>
    <lineage>
        <taxon>Archaea</taxon>
        <taxon>Methanobacteriati</taxon>
        <taxon>Methanobacteriota</taxon>
        <taxon>Stenosarchaea group</taxon>
        <taxon>Methanomicrobia</taxon>
        <taxon>Methanosarcinales</taxon>
        <taxon>ANME-2 cluster</taxon>
        <taxon>Candidatus Methanogasteraceae</taxon>
        <taxon>Candidatus Methanogaster</taxon>
    </lineage>
</organism>
<comment type="caution">
    <text evidence="1">The sequence shown here is derived from an EMBL/GenBank/DDBJ whole genome shotgun (WGS) entry which is preliminary data.</text>
</comment>
<name>A0AC61L150_9EURY</name>
<reference evidence="1" key="1">
    <citation type="submission" date="2018-01" db="EMBL/GenBank/DDBJ databases">
        <authorList>
            <person name="Krukenberg V."/>
        </authorList>
    </citation>
    <scope>NUCLEOTIDE SEQUENCE</scope>
    <source>
        <strain evidence="1">E20ANME2</strain>
    </source>
</reference>
<protein>
    <submittedName>
        <fullName evidence="1">Cytochrome C assembly protein</fullName>
    </submittedName>
</protein>